<dbReference type="eggNOG" id="KOG1721">
    <property type="taxonomic scope" value="Eukaryota"/>
</dbReference>
<dbReference type="SMART" id="SM00355">
    <property type="entry name" value="ZnF_C2H2"/>
    <property type="match status" value="3"/>
</dbReference>
<dbReference type="KEGG" id="yli:2911789"/>
<dbReference type="EMBL" id="KZ859151">
    <property type="protein sequence ID" value="RDW22787.1"/>
    <property type="molecule type" value="Genomic_DNA"/>
</dbReference>
<dbReference type="InterPro" id="IPR013087">
    <property type="entry name" value="Znf_C2H2_type"/>
</dbReference>
<reference evidence="5 7" key="2">
    <citation type="submission" date="2018-07" db="EMBL/GenBank/DDBJ databases">
        <title>Draft Genome Assemblies for Five Robust Yarrowia lipolytica Strains Exhibiting High Lipid Production and Pentose Sugar Utilization and Sugar Alcohol Secretion from Undetoxified Lignocellulosic Biomass Hydrolysates.</title>
        <authorList>
            <consortium name="DOE Joint Genome Institute"/>
            <person name="Walker C."/>
            <person name="Ryu S."/>
            <person name="Na H."/>
            <person name="Zane M."/>
            <person name="LaButti K."/>
            <person name="Lipzen A."/>
            <person name="Haridas S."/>
            <person name="Barry K."/>
            <person name="Grigoriev I.V."/>
            <person name="Quarterman J."/>
            <person name="Slininger P."/>
            <person name="Dien B."/>
            <person name="Trinh C.T."/>
        </authorList>
    </citation>
    <scope>NUCLEOTIDE SEQUENCE [LARGE SCALE GENOMIC DNA]</scope>
    <source>
        <strain evidence="5 7">YB392</strain>
    </source>
</reference>
<dbReference type="EMBL" id="CP017557">
    <property type="protein sequence ID" value="AOW05680.1"/>
    <property type="molecule type" value="Genomic_DNA"/>
</dbReference>
<keyword evidence="1" id="KW-0479">Metal-binding</keyword>
<accession>A0A1D8NJ73</accession>
<dbReference type="SUPFAM" id="SSF57667">
    <property type="entry name" value="beta-beta-alpha zinc fingers"/>
    <property type="match status" value="1"/>
</dbReference>
<dbReference type="RefSeq" id="XP_504167.1">
    <property type="nucleotide sequence ID" value="XM_504167.1"/>
</dbReference>
<proteinExistence type="predicted"/>
<evidence type="ECO:0000313" key="5">
    <source>
        <dbReference type="EMBL" id="RDW22787.1"/>
    </source>
</evidence>
<dbReference type="Gene3D" id="3.30.160.60">
    <property type="entry name" value="Classic Zinc Finger"/>
    <property type="match status" value="1"/>
</dbReference>
<dbReference type="VEuPathDB" id="FungiDB:YALI0_E19965g"/>
<dbReference type="AlphaFoldDB" id="A0A1D8NJ73"/>
<organism evidence="4 6">
    <name type="scientific">Yarrowia lipolytica</name>
    <name type="common">Candida lipolytica</name>
    <dbReference type="NCBI Taxonomy" id="4952"/>
    <lineage>
        <taxon>Eukaryota</taxon>
        <taxon>Fungi</taxon>
        <taxon>Dikarya</taxon>
        <taxon>Ascomycota</taxon>
        <taxon>Saccharomycotina</taxon>
        <taxon>Dipodascomycetes</taxon>
        <taxon>Dipodascales</taxon>
        <taxon>Dipodascales incertae sedis</taxon>
        <taxon>Yarrowia</taxon>
    </lineage>
</organism>
<evidence type="ECO:0000313" key="7">
    <source>
        <dbReference type="Proteomes" id="UP000256601"/>
    </source>
</evidence>
<reference evidence="4 6" key="1">
    <citation type="journal article" date="2016" name="PLoS ONE">
        <title>Sequence Assembly of Yarrowia lipolytica Strain W29/CLIB89 Shows Transposable Element Diversity.</title>
        <authorList>
            <person name="Magnan C."/>
            <person name="Yu J."/>
            <person name="Chang I."/>
            <person name="Jahn E."/>
            <person name="Kanomata Y."/>
            <person name="Wu J."/>
            <person name="Zeller M."/>
            <person name="Oakes M."/>
            <person name="Baldi P."/>
            <person name="Sandmeyer S."/>
        </authorList>
    </citation>
    <scope>NUCLEOTIDE SEQUENCE [LARGE SCALE GENOMIC DNA]</scope>
    <source>
        <strain evidence="4">CLIB89</strain>
        <strain evidence="6">CLIB89(W29)</strain>
    </source>
</reference>
<dbReference type="GeneID" id="2911789"/>
<dbReference type="OrthoDB" id="4083680at2759"/>
<evidence type="ECO:0000313" key="6">
    <source>
        <dbReference type="Proteomes" id="UP000182444"/>
    </source>
</evidence>
<dbReference type="Proteomes" id="UP000182444">
    <property type="component" value="Chromosome 1E"/>
</dbReference>
<keyword evidence="1" id="KW-0863">Zinc-finger</keyword>
<dbReference type="PROSITE" id="PS00028">
    <property type="entry name" value="ZINC_FINGER_C2H2_1"/>
    <property type="match status" value="1"/>
</dbReference>
<evidence type="ECO:0000313" key="4">
    <source>
        <dbReference type="EMBL" id="AOW05680.1"/>
    </source>
</evidence>
<dbReference type="InterPro" id="IPR036236">
    <property type="entry name" value="Znf_C2H2_sf"/>
</dbReference>
<feature type="compositionally biased region" description="Low complexity" evidence="2">
    <location>
        <begin position="369"/>
        <end position="384"/>
    </location>
</feature>
<dbReference type="VEuPathDB" id="FungiDB:YALI1_E23854g"/>
<keyword evidence="1" id="KW-0862">Zinc</keyword>
<feature type="region of interest" description="Disordered" evidence="2">
    <location>
        <begin position="362"/>
        <end position="390"/>
    </location>
</feature>
<gene>
    <name evidence="5" type="ORF">B0I71DRAFT_125589</name>
    <name evidence="4" type="ORF">YALI1_E23854g</name>
</gene>
<evidence type="ECO:0000256" key="1">
    <source>
        <dbReference type="PROSITE-ProRule" id="PRU00042"/>
    </source>
</evidence>
<feature type="compositionally biased region" description="Polar residues" evidence="2">
    <location>
        <begin position="137"/>
        <end position="151"/>
    </location>
</feature>
<name>A0A1D8NJ73_YARLL</name>
<dbReference type="PROSITE" id="PS50157">
    <property type="entry name" value="ZINC_FINGER_C2H2_2"/>
    <property type="match status" value="1"/>
</dbReference>
<dbReference type="Proteomes" id="UP000256601">
    <property type="component" value="Unassembled WGS sequence"/>
</dbReference>
<evidence type="ECO:0000259" key="3">
    <source>
        <dbReference type="PROSITE" id="PS50157"/>
    </source>
</evidence>
<feature type="domain" description="C2H2-type" evidence="3">
    <location>
        <begin position="322"/>
        <end position="350"/>
    </location>
</feature>
<protein>
    <recommendedName>
        <fullName evidence="3">C2H2-type domain-containing protein</fullName>
    </recommendedName>
</protein>
<sequence>MSSYPQSSTFLFPNTQQTLSYRHERYYTSPPPPPCIEGNYYSSVPLDIPCTRDRNLLTDDYLLTTPLASPPDLHLGSQHEASWGSHQQDIAAVLFGATNDNVASSRYSVAHGLEPAHVLSSSWPGHTGAADGGYLSLDTTPGSLSTSQSDLSGGLPVETPPSDLDGATAEETDVFSLHMMSPFLSPYLQPRLPSAETTSHNPSPTALFDPLPSTPPDTEAAHVPRSEGPQKCGILALLMANPAMWRQATLSKKGTYVCSHCTSLGNPRKFSNLAALAAHFDHHEVMRLCKCDYTSCVWSLIGFSSMPEKMRHLRSQHSNKHYKCGACQRAFLRGDSLKRHLRLVHGQEHTTAAEINEMTVMGPFEPTVRRTSTATSSSNRSSTKSPPPSTYEPVFDFLCLTP</sequence>
<evidence type="ECO:0000256" key="2">
    <source>
        <dbReference type="SAM" id="MobiDB-lite"/>
    </source>
</evidence>
<feature type="region of interest" description="Disordered" evidence="2">
    <location>
        <begin position="134"/>
        <end position="167"/>
    </location>
</feature>
<dbReference type="GO" id="GO:0008270">
    <property type="term" value="F:zinc ion binding"/>
    <property type="evidence" value="ECO:0007669"/>
    <property type="project" value="UniProtKB-KW"/>
</dbReference>